<dbReference type="GO" id="GO:0016747">
    <property type="term" value="F:acyltransferase activity, transferring groups other than amino-acyl groups"/>
    <property type="evidence" value="ECO:0007669"/>
    <property type="project" value="InterPro"/>
</dbReference>
<dbReference type="RefSeq" id="WP_312745812.1">
    <property type="nucleotide sequence ID" value="NZ_CP116968.1"/>
</dbReference>
<dbReference type="CDD" id="cd04301">
    <property type="entry name" value="NAT_SF"/>
    <property type="match status" value="1"/>
</dbReference>
<feature type="region of interest" description="Disordered" evidence="2">
    <location>
        <begin position="1"/>
        <end position="29"/>
    </location>
</feature>
<dbReference type="GO" id="GO:0018169">
    <property type="term" value="F:ribosomal S6-glutamic acid ligase activity"/>
    <property type="evidence" value="ECO:0007669"/>
    <property type="project" value="TreeGrafter"/>
</dbReference>
<dbReference type="Pfam" id="PF08443">
    <property type="entry name" value="RimK"/>
    <property type="match status" value="1"/>
</dbReference>
<keyword evidence="1" id="KW-0067">ATP-binding</keyword>
<name>A0AA96GJZ6_9BACT</name>
<evidence type="ECO:0000256" key="2">
    <source>
        <dbReference type="SAM" id="MobiDB-lite"/>
    </source>
</evidence>
<feature type="domain" description="N-acetyltransferase" evidence="4">
    <location>
        <begin position="126"/>
        <end position="276"/>
    </location>
</feature>
<dbReference type="KEGG" id="nneo:PQG83_01190"/>
<dbReference type="AlphaFoldDB" id="A0AA96GJZ6"/>
<dbReference type="SUPFAM" id="SSF55729">
    <property type="entry name" value="Acyl-CoA N-acyltransferases (Nat)"/>
    <property type="match status" value="1"/>
</dbReference>
<evidence type="ECO:0000256" key="1">
    <source>
        <dbReference type="PROSITE-ProRule" id="PRU00409"/>
    </source>
</evidence>
<dbReference type="InterPro" id="IPR011761">
    <property type="entry name" value="ATP-grasp"/>
</dbReference>
<keyword evidence="1" id="KW-0547">Nucleotide-binding</keyword>
<dbReference type="GO" id="GO:0005524">
    <property type="term" value="F:ATP binding"/>
    <property type="evidence" value="ECO:0007669"/>
    <property type="project" value="UniProtKB-UniRule"/>
</dbReference>
<evidence type="ECO:0000259" key="3">
    <source>
        <dbReference type="PROSITE" id="PS50975"/>
    </source>
</evidence>
<evidence type="ECO:0000313" key="5">
    <source>
        <dbReference type="EMBL" id="WNM62387.1"/>
    </source>
</evidence>
<reference evidence="5 6" key="1">
    <citation type="submission" date="2023-01" db="EMBL/GenBank/DDBJ databases">
        <title>Cultivation and genomic characterization of new, ubiquitous marine nitrite-oxidizing bacteria from the Nitrospirales.</title>
        <authorList>
            <person name="Mueller A.J."/>
            <person name="Daebeler A."/>
            <person name="Herbold C.W."/>
            <person name="Kirkegaard R.H."/>
            <person name="Daims H."/>
        </authorList>
    </citation>
    <scope>NUCLEOTIDE SEQUENCE [LARGE SCALE GENOMIC DNA]</scope>
    <source>
        <strain evidence="5 6">DK</strain>
    </source>
</reference>
<gene>
    <name evidence="5" type="primary">ngg</name>
    <name evidence="5" type="ORF">PQG83_01190</name>
</gene>
<dbReference type="InterPro" id="IPR017534">
    <property type="entry name" value="GNAT-acetyltransferase"/>
</dbReference>
<dbReference type="InterPro" id="IPR016181">
    <property type="entry name" value="Acyl_CoA_acyltransferase"/>
</dbReference>
<organism evidence="5 6">
    <name type="scientific">Candidatus Nitrospira neomarina</name>
    <dbReference type="NCBI Taxonomy" id="3020899"/>
    <lineage>
        <taxon>Bacteria</taxon>
        <taxon>Pseudomonadati</taxon>
        <taxon>Nitrospirota</taxon>
        <taxon>Nitrospiria</taxon>
        <taxon>Nitrospirales</taxon>
        <taxon>Nitrospiraceae</taxon>
        <taxon>Nitrospira</taxon>
    </lineage>
</organism>
<dbReference type="EMBL" id="CP116968">
    <property type="protein sequence ID" value="WNM62387.1"/>
    <property type="molecule type" value="Genomic_DNA"/>
</dbReference>
<dbReference type="Pfam" id="PF00583">
    <property type="entry name" value="Acetyltransf_1"/>
    <property type="match status" value="1"/>
</dbReference>
<dbReference type="PANTHER" id="PTHR21621">
    <property type="entry name" value="RIBOSOMAL PROTEIN S6 MODIFICATION PROTEIN"/>
    <property type="match status" value="1"/>
</dbReference>
<dbReference type="GO" id="GO:0046872">
    <property type="term" value="F:metal ion binding"/>
    <property type="evidence" value="ECO:0007669"/>
    <property type="project" value="InterPro"/>
</dbReference>
<sequence length="594" mass="65797">MASKDRDVLKATQALHMTSPRQRPIGPTVKNWEVGPATYQGRRVKPKVVLDCGWGRLIFAHTFTGPEEVASTLMQECPGHRDIAFYLRDPHVVLALRPHKLFLDPSHTFRLWLSDYQSVANQKSGMVITPIQSEADVTALNRIYAARGMVTADSDLLMRNRRSKKICYFLAKDQATNEVIGVILAVNHRLIFDDPEKGSSIWSLAVDPQTHYPGVGEALIRHAAERMKARGCNYVDLSVLHDNYEAIALYRKLGFERIPVFAVKTRNTINEKLFAGPSPDQRLNPYATIIVNEARRRGIDVDVLDAENAYFRLTFGGRSITCRESLSELTSAIAMSRCADKTLTRRVLKEAGLSVPAQMVADGRKLNGQFLEQYRSIVVKPVMGEQGAGVSVDVRRVKEMESAISLAGKYGGHVILEQYVKGEDLRIVLINYEVVAAAVRRPPRITGTGHHTIAELIDRQSQRRARLTGGESRIPLDGETKRCVKEGGYTLTEVLPKGKTITVRKTANLHTGGTIHDVTGKLHPDLATAAVVGAKALAIPVVGFDFIVTTGSNPHYVIIEANERPGLANHEPQPTAERFIDLLFPQTKTPTKLK</sequence>
<feature type="domain" description="ATP-grasp" evidence="3">
    <location>
        <begin position="345"/>
        <end position="588"/>
    </location>
</feature>
<dbReference type="PANTHER" id="PTHR21621:SF0">
    <property type="entry name" value="BETA-CITRYLGLUTAMATE SYNTHASE B-RELATED"/>
    <property type="match status" value="1"/>
</dbReference>
<dbReference type="InterPro" id="IPR013651">
    <property type="entry name" value="ATP-grasp_RimK-type"/>
</dbReference>
<proteinExistence type="predicted"/>
<evidence type="ECO:0000259" key="4">
    <source>
        <dbReference type="PROSITE" id="PS51186"/>
    </source>
</evidence>
<dbReference type="PROSITE" id="PS51186">
    <property type="entry name" value="GNAT"/>
    <property type="match status" value="1"/>
</dbReference>
<dbReference type="Proteomes" id="UP001302494">
    <property type="component" value="Chromosome"/>
</dbReference>
<dbReference type="NCBIfam" id="TIGR03103">
    <property type="entry name" value="trio_acet_GNAT"/>
    <property type="match status" value="1"/>
</dbReference>
<protein>
    <submittedName>
        <fullName evidence="5">N-acetylglutaminylglutamine synthetase</fullName>
    </submittedName>
</protein>
<keyword evidence="6" id="KW-1185">Reference proteome</keyword>
<dbReference type="PROSITE" id="PS50975">
    <property type="entry name" value="ATP_GRASP"/>
    <property type="match status" value="1"/>
</dbReference>
<evidence type="ECO:0000313" key="6">
    <source>
        <dbReference type="Proteomes" id="UP001302494"/>
    </source>
</evidence>
<dbReference type="SUPFAM" id="SSF56059">
    <property type="entry name" value="Glutathione synthetase ATP-binding domain-like"/>
    <property type="match status" value="1"/>
</dbReference>
<dbReference type="GO" id="GO:0009432">
    <property type="term" value="P:SOS response"/>
    <property type="evidence" value="ECO:0007669"/>
    <property type="project" value="TreeGrafter"/>
</dbReference>
<dbReference type="Gene3D" id="3.30.470.20">
    <property type="entry name" value="ATP-grasp fold, B domain"/>
    <property type="match status" value="2"/>
</dbReference>
<dbReference type="Gene3D" id="3.40.630.30">
    <property type="match status" value="1"/>
</dbReference>
<dbReference type="InterPro" id="IPR000182">
    <property type="entry name" value="GNAT_dom"/>
</dbReference>
<dbReference type="GO" id="GO:0005737">
    <property type="term" value="C:cytoplasm"/>
    <property type="evidence" value="ECO:0007669"/>
    <property type="project" value="TreeGrafter"/>
</dbReference>
<accession>A0AA96GJZ6</accession>